<feature type="chain" id="PRO_5046381490" description="Acid phosphatase" evidence="2">
    <location>
        <begin position="24"/>
        <end position="315"/>
    </location>
</feature>
<proteinExistence type="predicted"/>
<reference evidence="3 4" key="1">
    <citation type="submission" date="2023-04" db="EMBL/GenBank/DDBJ databases">
        <title>Genome of Basidiobolus ranarum AG-B5.</title>
        <authorList>
            <person name="Stajich J.E."/>
            <person name="Carter-House D."/>
            <person name="Gryganskyi A."/>
        </authorList>
    </citation>
    <scope>NUCLEOTIDE SEQUENCE [LARGE SCALE GENOMIC DNA]</scope>
    <source>
        <strain evidence="3 4">AG-B5</strain>
    </source>
</reference>
<dbReference type="InterPro" id="IPR017850">
    <property type="entry name" value="Alkaline_phosphatase_core_sf"/>
</dbReference>
<gene>
    <name evidence="3" type="ORF">K7432_005670</name>
</gene>
<dbReference type="InterPro" id="IPR007312">
    <property type="entry name" value="Phosphoesterase"/>
</dbReference>
<evidence type="ECO:0000313" key="3">
    <source>
        <dbReference type="EMBL" id="KAK9718184.1"/>
    </source>
</evidence>
<evidence type="ECO:0008006" key="5">
    <source>
        <dbReference type="Google" id="ProtNLM"/>
    </source>
</evidence>
<keyword evidence="1" id="KW-0378">Hydrolase</keyword>
<dbReference type="Proteomes" id="UP001479436">
    <property type="component" value="Unassembled WGS sequence"/>
</dbReference>
<dbReference type="Gene3D" id="3.40.720.10">
    <property type="entry name" value="Alkaline Phosphatase, subunit A"/>
    <property type="match status" value="1"/>
</dbReference>
<name>A0ABR2W2U6_9FUNG</name>
<dbReference type="Pfam" id="PF04185">
    <property type="entry name" value="Phosphoesterase"/>
    <property type="match status" value="1"/>
</dbReference>
<evidence type="ECO:0000313" key="4">
    <source>
        <dbReference type="Proteomes" id="UP001479436"/>
    </source>
</evidence>
<feature type="signal peptide" evidence="2">
    <location>
        <begin position="1"/>
        <end position="23"/>
    </location>
</feature>
<dbReference type="PANTHER" id="PTHR31956:SF8">
    <property type="entry name" value="ACID PHOSPHATASE PHOA (AFU_ORTHOLOGUE AFUA_1G03570)"/>
    <property type="match status" value="1"/>
</dbReference>
<protein>
    <recommendedName>
        <fullName evidence="5">Acid phosphatase</fullName>
    </recommendedName>
</protein>
<keyword evidence="4" id="KW-1185">Reference proteome</keyword>
<sequence>MFTNRLSILLAWLSTGIPLTVLSSPNNATQVHSNSTLPPDGKWFNRIMVVMFENTDFDVAAKNQYFTDIAKRGLLLTSFYGVTHPSKGNYIAQVYGSYEDLDDDGPKTFAGNNLVDLMEAKNLSWKSYQENYPGNCFTGNTDLYFEKHNPFITMENVRNRPERCAKIVDASELDKDIRMDTLPHLVYFTPNILNDAHDTDIPFAANWLKKFIEPKLANAEFMDEMLVVITFDERESFNSSDDPDNRVFTVLLGKGVKQLPSGIDSTRYDHYSLLRTIEDNWGLGTLGRNDTKAYPFKNLVPLIDLAHKELSEDNS</sequence>
<comment type="caution">
    <text evidence="3">The sequence shown here is derived from an EMBL/GenBank/DDBJ whole genome shotgun (WGS) entry which is preliminary data.</text>
</comment>
<evidence type="ECO:0000256" key="1">
    <source>
        <dbReference type="ARBA" id="ARBA00022801"/>
    </source>
</evidence>
<dbReference type="PANTHER" id="PTHR31956">
    <property type="entry name" value="NON-SPECIFIC PHOSPHOLIPASE C4-RELATED"/>
    <property type="match status" value="1"/>
</dbReference>
<accession>A0ABR2W2U6</accession>
<organism evidence="3 4">
    <name type="scientific">Basidiobolus ranarum</name>
    <dbReference type="NCBI Taxonomy" id="34480"/>
    <lineage>
        <taxon>Eukaryota</taxon>
        <taxon>Fungi</taxon>
        <taxon>Fungi incertae sedis</taxon>
        <taxon>Zoopagomycota</taxon>
        <taxon>Entomophthoromycotina</taxon>
        <taxon>Basidiobolomycetes</taxon>
        <taxon>Basidiobolales</taxon>
        <taxon>Basidiobolaceae</taxon>
        <taxon>Basidiobolus</taxon>
    </lineage>
</organism>
<dbReference type="EMBL" id="JASJQH010007105">
    <property type="protein sequence ID" value="KAK9718184.1"/>
    <property type="molecule type" value="Genomic_DNA"/>
</dbReference>
<evidence type="ECO:0000256" key="2">
    <source>
        <dbReference type="SAM" id="SignalP"/>
    </source>
</evidence>
<keyword evidence="2" id="KW-0732">Signal</keyword>